<accession>X0X5V0</accession>
<dbReference type="AlphaFoldDB" id="X0X5V0"/>
<feature type="non-terminal residue" evidence="1">
    <location>
        <position position="251"/>
    </location>
</feature>
<sequence length="251" mass="26467">DPEDLDEEAELTTTVLGVVGIAMSPSIISYGEILPGDCASLTKDDASRTLTIENIGNCDVTLDAEIINEARTSGEVMDTAGGKIVEGFYKDNMTVADAWTIPTAGSYSGAVQRDLPVPEVYTRPLADDDTAYPITELCVPSDYPIGVETGTVVIYAGLLSGDDPPTVEVLQPTDGSDVLAGDVVVIQTRNVDDWGVILETVEVVRDATMATVFTGPLTQIAGTATDGVWEVEWNTAGEVCDLAGEPYTITV</sequence>
<dbReference type="EMBL" id="BARS01042619">
    <property type="protein sequence ID" value="GAG30777.1"/>
    <property type="molecule type" value="Genomic_DNA"/>
</dbReference>
<gene>
    <name evidence="1" type="ORF">S01H1_64651</name>
</gene>
<protein>
    <submittedName>
        <fullName evidence="1">Uncharacterized protein</fullName>
    </submittedName>
</protein>
<evidence type="ECO:0000313" key="1">
    <source>
        <dbReference type="EMBL" id="GAG30777.1"/>
    </source>
</evidence>
<feature type="non-terminal residue" evidence="1">
    <location>
        <position position="1"/>
    </location>
</feature>
<reference evidence="1" key="1">
    <citation type="journal article" date="2014" name="Front. Microbiol.">
        <title>High frequency of phylogenetically diverse reductive dehalogenase-homologous genes in deep subseafloor sedimentary metagenomes.</title>
        <authorList>
            <person name="Kawai M."/>
            <person name="Futagami T."/>
            <person name="Toyoda A."/>
            <person name="Takaki Y."/>
            <person name="Nishi S."/>
            <person name="Hori S."/>
            <person name="Arai W."/>
            <person name="Tsubouchi T."/>
            <person name="Morono Y."/>
            <person name="Uchiyama I."/>
            <person name="Ito T."/>
            <person name="Fujiyama A."/>
            <person name="Inagaki F."/>
            <person name="Takami H."/>
        </authorList>
    </citation>
    <scope>NUCLEOTIDE SEQUENCE</scope>
    <source>
        <strain evidence="1">Expedition CK06-06</strain>
    </source>
</reference>
<proteinExistence type="predicted"/>
<comment type="caution">
    <text evidence="1">The sequence shown here is derived from an EMBL/GenBank/DDBJ whole genome shotgun (WGS) entry which is preliminary data.</text>
</comment>
<organism evidence="1">
    <name type="scientific">marine sediment metagenome</name>
    <dbReference type="NCBI Taxonomy" id="412755"/>
    <lineage>
        <taxon>unclassified sequences</taxon>
        <taxon>metagenomes</taxon>
        <taxon>ecological metagenomes</taxon>
    </lineage>
</organism>
<dbReference type="Pfam" id="PF17957">
    <property type="entry name" value="Big_7"/>
    <property type="match status" value="1"/>
</dbReference>
<name>X0X5V0_9ZZZZ</name>